<dbReference type="InterPro" id="IPR002885">
    <property type="entry name" value="PPR_rpt"/>
</dbReference>
<dbReference type="EMBL" id="JACMSC010000011">
    <property type="protein sequence ID" value="KAG6499236.1"/>
    <property type="molecule type" value="Genomic_DNA"/>
</dbReference>
<dbReference type="PANTHER" id="PTHR47926">
    <property type="entry name" value="PENTATRICOPEPTIDE REPEAT-CONTAINING PROTEIN"/>
    <property type="match status" value="1"/>
</dbReference>
<dbReference type="InterPro" id="IPR032867">
    <property type="entry name" value="DYW_dom"/>
</dbReference>
<comment type="caution">
    <text evidence="4">The sequence shown here is derived from an EMBL/GenBank/DDBJ whole genome shotgun (WGS) entry which is preliminary data.</text>
</comment>
<dbReference type="Pfam" id="PF13041">
    <property type="entry name" value="PPR_2"/>
    <property type="match status" value="2"/>
</dbReference>
<protein>
    <recommendedName>
        <fullName evidence="3">DYW domain-containing protein</fullName>
    </recommendedName>
</protein>
<dbReference type="PROSITE" id="PS51375">
    <property type="entry name" value="PPR"/>
    <property type="match status" value="6"/>
</dbReference>
<keyword evidence="1" id="KW-0677">Repeat</keyword>
<dbReference type="OrthoDB" id="185373at2759"/>
<feature type="domain" description="DYW" evidence="3">
    <location>
        <begin position="536"/>
        <end position="628"/>
    </location>
</feature>
<evidence type="ECO:0000259" key="3">
    <source>
        <dbReference type="Pfam" id="PF14432"/>
    </source>
</evidence>
<keyword evidence="5" id="KW-1185">Reference proteome</keyword>
<dbReference type="GO" id="GO:0031425">
    <property type="term" value="P:chloroplast RNA processing"/>
    <property type="evidence" value="ECO:0007669"/>
    <property type="project" value="UniProtKB-ARBA"/>
</dbReference>
<dbReference type="FunFam" id="1.25.40.10:FF:001050">
    <property type="entry name" value="Pentatricopeptide repeat-containing protein At2g33760"/>
    <property type="match status" value="1"/>
</dbReference>
<gene>
    <name evidence="4" type="ORF">ZIOFF_038993</name>
</gene>
<name>A0A8J5G3R9_ZINOF</name>
<feature type="repeat" description="PPR" evidence="2">
    <location>
        <begin position="321"/>
        <end position="355"/>
    </location>
</feature>
<dbReference type="GO" id="GO:0003723">
    <property type="term" value="F:RNA binding"/>
    <property type="evidence" value="ECO:0007669"/>
    <property type="project" value="InterPro"/>
</dbReference>
<dbReference type="InterPro" id="IPR046848">
    <property type="entry name" value="E_motif"/>
</dbReference>
<dbReference type="FunFam" id="1.25.40.10:FF:000231">
    <property type="entry name" value="Pentatricopeptide repeat-containing protein chloroplastic"/>
    <property type="match status" value="1"/>
</dbReference>
<evidence type="ECO:0000256" key="1">
    <source>
        <dbReference type="ARBA" id="ARBA00022737"/>
    </source>
</evidence>
<organism evidence="4 5">
    <name type="scientific">Zingiber officinale</name>
    <name type="common">Ginger</name>
    <name type="synonym">Amomum zingiber</name>
    <dbReference type="NCBI Taxonomy" id="94328"/>
    <lineage>
        <taxon>Eukaryota</taxon>
        <taxon>Viridiplantae</taxon>
        <taxon>Streptophyta</taxon>
        <taxon>Embryophyta</taxon>
        <taxon>Tracheophyta</taxon>
        <taxon>Spermatophyta</taxon>
        <taxon>Magnoliopsida</taxon>
        <taxon>Liliopsida</taxon>
        <taxon>Zingiberales</taxon>
        <taxon>Zingiberaceae</taxon>
        <taxon>Zingiber</taxon>
    </lineage>
</organism>
<dbReference type="GO" id="GO:0008270">
    <property type="term" value="F:zinc ion binding"/>
    <property type="evidence" value="ECO:0007669"/>
    <property type="project" value="InterPro"/>
</dbReference>
<dbReference type="FunFam" id="1.25.40.10:FF:000344">
    <property type="entry name" value="Pentatricopeptide repeat-containing protein"/>
    <property type="match status" value="1"/>
</dbReference>
<evidence type="ECO:0000313" key="5">
    <source>
        <dbReference type="Proteomes" id="UP000734854"/>
    </source>
</evidence>
<dbReference type="PANTHER" id="PTHR47926:SF452">
    <property type="entry name" value="PENTATRICOPEPTIDE REPEAT-CONTAINING PROTEIN"/>
    <property type="match status" value="1"/>
</dbReference>
<dbReference type="InterPro" id="IPR046960">
    <property type="entry name" value="PPR_At4g14850-like_plant"/>
</dbReference>
<proteinExistence type="predicted"/>
<dbReference type="Proteomes" id="UP000734854">
    <property type="component" value="Unassembled WGS sequence"/>
</dbReference>
<reference evidence="4 5" key="1">
    <citation type="submission" date="2020-08" db="EMBL/GenBank/DDBJ databases">
        <title>Plant Genome Project.</title>
        <authorList>
            <person name="Zhang R.-G."/>
        </authorList>
    </citation>
    <scope>NUCLEOTIDE SEQUENCE [LARGE SCALE GENOMIC DNA]</scope>
    <source>
        <tissue evidence="4">Rhizome</tissue>
    </source>
</reference>
<dbReference type="Pfam" id="PF20431">
    <property type="entry name" value="E_motif"/>
    <property type="match status" value="1"/>
</dbReference>
<feature type="repeat" description="PPR" evidence="2">
    <location>
        <begin position="392"/>
        <end position="422"/>
    </location>
</feature>
<dbReference type="AlphaFoldDB" id="A0A8J5G3R9"/>
<feature type="repeat" description="PPR" evidence="2">
    <location>
        <begin position="290"/>
        <end position="320"/>
    </location>
</feature>
<feature type="repeat" description="PPR" evidence="2">
    <location>
        <begin position="189"/>
        <end position="219"/>
    </location>
</feature>
<evidence type="ECO:0000256" key="2">
    <source>
        <dbReference type="PROSITE-ProRule" id="PRU00708"/>
    </source>
</evidence>
<feature type="repeat" description="PPR" evidence="2">
    <location>
        <begin position="356"/>
        <end position="386"/>
    </location>
</feature>
<dbReference type="Pfam" id="PF01535">
    <property type="entry name" value="PPR"/>
    <property type="match status" value="2"/>
</dbReference>
<feature type="repeat" description="PPR" evidence="2">
    <location>
        <begin position="220"/>
        <end position="254"/>
    </location>
</feature>
<accession>A0A8J5G3R9</accession>
<evidence type="ECO:0000313" key="4">
    <source>
        <dbReference type="EMBL" id="KAG6499236.1"/>
    </source>
</evidence>
<dbReference type="GO" id="GO:0009451">
    <property type="term" value="P:RNA modification"/>
    <property type="evidence" value="ECO:0007669"/>
    <property type="project" value="InterPro"/>
</dbReference>
<dbReference type="NCBIfam" id="TIGR00756">
    <property type="entry name" value="PPR"/>
    <property type="match status" value="5"/>
</dbReference>
<dbReference type="Pfam" id="PF14432">
    <property type="entry name" value="DYW_deaminase"/>
    <property type="match status" value="1"/>
</dbReference>
<sequence length="628" mass="70106">MLHFRCSTTFSFLACRQAEERCLLSSSFSSCGAAVDSFFASHFSSPTPTPTPTTLDPRSFVSALVRCRYVDDIRRVHAFATTTGMMRNLGVANKHIYIYAQHFALADAYALFLRMGERDNVSWSVVIGAFAKVGDYASCFGTFRDFVRSGSRIDNFTLPFVLRACRDTMSLRLGVEVHNLVFKAGLHSDLFVSAALVDMYARCGDVENARKVFDKMVKRDMVSWTVMISGYADCGNPEESLILFDRMMEEGVAPDKITTVTVVFACAKLGVMHNAKMIHDYISNHKFSVDLILGTAMIDMYAKCGSVDAAREIFDGMRDKNVITWSTMISAYGIHGCGREALELFPLMLQSGIQPNRITCVSILSACSHAGLVDEGLRFFHSMEKEYFIYPDVKHYTCVVDLLGRAGKLKEALELSEKMTAEKDEGFWGALLGACRIHGTTHFAERAAKSLLELNPRIPSYYVLLSNIYANAGRWDDVAKVRELMASKGLRKTPGWTLIEIGKKTHRFRVGDKSNPLSKEIYKTLKVLIEKLELAGYVPDTNFVLHDIDEELKAGILSTHSEKLAIAYGIIATPGGTTLRISKNLRVCGDCHNFTKLASAVTQREIIVRDANRFHHFREGTCSCGDYW</sequence>